<protein>
    <submittedName>
        <fullName evidence="3">Tripartite tricarboxylate transporter TctB family protein</fullName>
    </submittedName>
</protein>
<accession>A0A1M5G0X8</accession>
<dbReference type="InterPro" id="IPR009936">
    <property type="entry name" value="DUF1468"/>
</dbReference>
<keyword evidence="1" id="KW-0472">Membrane</keyword>
<dbReference type="EMBL" id="FQVC01000020">
    <property type="protein sequence ID" value="SHF97450.1"/>
    <property type="molecule type" value="Genomic_DNA"/>
</dbReference>
<evidence type="ECO:0000313" key="4">
    <source>
        <dbReference type="Proteomes" id="UP000184533"/>
    </source>
</evidence>
<feature type="transmembrane region" description="Helical" evidence="1">
    <location>
        <begin position="42"/>
        <end position="63"/>
    </location>
</feature>
<evidence type="ECO:0000259" key="2">
    <source>
        <dbReference type="Pfam" id="PF07331"/>
    </source>
</evidence>
<keyword evidence="1" id="KW-1133">Transmembrane helix</keyword>
<dbReference type="Proteomes" id="UP000184533">
    <property type="component" value="Unassembled WGS sequence"/>
</dbReference>
<feature type="transmembrane region" description="Helical" evidence="1">
    <location>
        <begin position="120"/>
        <end position="143"/>
    </location>
</feature>
<sequence>MRILKSPNDLVFGIVLIVAAAFFYWAIADLRVGTSLRMGPGYMPLVLCGLIGVTGLVLFGRAFTFPGEALSQWPLRPMVCVLGGLIVFALLLEPAGLLIAMPLLVIIVSFGERQARLVEVAMLAAALTLFSTGVFVSALRLPIPLLPQG</sequence>
<feature type="domain" description="DUF1468" evidence="2">
    <location>
        <begin position="11"/>
        <end position="144"/>
    </location>
</feature>
<feature type="transmembrane region" description="Helical" evidence="1">
    <location>
        <begin position="75"/>
        <end position="108"/>
    </location>
</feature>
<keyword evidence="1" id="KW-0812">Transmembrane</keyword>
<dbReference type="AlphaFoldDB" id="A0A1M5G0X8"/>
<name>A0A1M5G0X8_9HYPH</name>
<dbReference type="OrthoDB" id="5186924at2"/>
<evidence type="ECO:0000313" key="3">
    <source>
        <dbReference type="EMBL" id="SHF97450.1"/>
    </source>
</evidence>
<gene>
    <name evidence="3" type="ORF">SAMN02745223_04036</name>
</gene>
<dbReference type="RefSeq" id="WP_082093747.1">
    <property type="nucleotide sequence ID" value="NZ_LAJF01000052.1"/>
</dbReference>
<feature type="transmembrane region" description="Helical" evidence="1">
    <location>
        <begin position="12"/>
        <end position="30"/>
    </location>
</feature>
<dbReference type="Pfam" id="PF07331">
    <property type="entry name" value="TctB"/>
    <property type="match status" value="1"/>
</dbReference>
<reference evidence="3 4" key="1">
    <citation type="submission" date="2016-11" db="EMBL/GenBank/DDBJ databases">
        <authorList>
            <person name="Jaros S."/>
            <person name="Januszkiewicz K."/>
            <person name="Wedrychowicz H."/>
        </authorList>
    </citation>
    <scope>NUCLEOTIDE SEQUENCE [LARGE SCALE GENOMIC DNA]</scope>
    <source>
        <strain evidence="3 4">DSM 17137</strain>
    </source>
</reference>
<evidence type="ECO:0000256" key="1">
    <source>
        <dbReference type="SAM" id="Phobius"/>
    </source>
</evidence>
<proteinExistence type="predicted"/>
<organism evidence="3 4">
    <name type="scientific">Devosia limi DSM 17137</name>
    <dbReference type="NCBI Taxonomy" id="1121477"/>
    <lineage>
        <taxon>Bacteria</taxon>
        <taxon>Pseudomonadati</taxon>
        <taxon>Pseudomonadota</taxon>
        <taxon>Alphaproteobacteria</taxon>
        <taxon>Hyphomicrobiales</taxon>
        <taxon>Devosiaceae</taxon>
        <taxon>Devosia</taxon>
    </lineage>
</organism>